<evidence type="ECO:0000313" key="2">
    <source>
        <dbReference type="Proteomes" id="UP000427716"/>
    </source>
</evidence>
<proteinExistence type="predicted"/>
<organism evidence="1 2">
    <name type="scientific">Guyparkeria halophila</name>
    <dbReference type="NCBI Taxonomy" id="47960"/>
    <lineage>
        <taxon>Bacteria</taxon>
        <taxon>Pseudomonadati</taxon>
        <taxon>Pseudomonadota</taxon>
        <taxon>Gammaproteobacteria</taxon>
        <taxon>Chromatiales</taxon>
        <taxon>Thioalkalibacteraceae</taxon>
        <taxon>Guyparkeria</taxon>
    </lineage>
</organism>
<protein>
    <submittedName>
        <fullName evidence="1">ATPase P</fullName>
    </submittedName>
</protein>
<gene>
    <name evidence="1" type="ORF">GM160_07050</name>
</gene>
<name>A0A6I6D3Y7_9GAMM</name>
<dbReference type="RefSeq" id="WP_156574167.1">
    <property type="nucleotide sequence ID" value="NZ_CP046415.1"/>
</dbReference>
<dbReference type="EMBL" id="CP046415">
    <property type="protein sequence ID" value="QGT78673.1"/>
    <property type="molecule type" value="Genomic_DNA"/>
</dbReference>
<sequence length="156" mass="16926">MLEITIPSRGVLHLSHLVLDYNGTLALDGALVEGVGERLRELSKHLDVHVITADTYGDVEGRLADLPVTLSTLSDHLQDEAKQRYVRTLSARECVTIGNGRNDALMLAEAVLGVGVMQPEGLSRHALDACDVICPDINSALDLLLKPKRLIATLRN</sequence>
<dbReference type="InterPro" id="IPR036412">
    <property type="entry name" value="HAD-like_sf"/>
</dbReference>
<dbReference type="InterPro" id="IPR023214">
    <property type="entry name" value="HAD_sf"/>
</dbReference>
<evidence type="ECO:0000313" key="1">
    <source>
        <dbReference type="EMBL" id="QGT78673.1"/>
    </source>
</evidence>
<dbReference type="SUPFAM" id="SSF56784">
    <property type="entry name" value="HAD-like"/>
    <property type="match status" value="1"/>
</dbReference>
<dbReference type="AlphaFoldDB" id="A0A6I6D3Y7"/>
<accession>A0A6I6D3Y7</accession>
<keyword evidence="2" id="KW-1185">Reference proteome</keyword>
<dbReference type="KEGG" id="ghl:GM160_07050"/>
<dbReference type="Gene3D" id="3.40.50.1000">
    <property type="entry name" value="HAD superfamily/HAD-like"/>
    <property type="match status" value="1"/>
</dbReference>
<reference evidence="1 2" key="1">
    <citation type="submission" date="2019-11" db="EMBL/GenBank/DDBJ databases">
        <authorList>
            <person name="Zhang J."/>
            <person name="Sun C."/>
        </authorList>
    </citation>
    <scope>NUCLEOTIDE SEQUENCE [LARGE SCALE GENOMIC DNA]</scope>
    <source>
        <strain evidence="2">sp2</strain>
    </source>
</reference>
<dbReference type="Proteomes" id="UP000427716">
    <property type="component" value="Chromosome"/>
</dbReference>